<dbReference type="InterPro" id="IPR028979">
    <property type="entry name" value="Ser_kin/Pase_Hpr-like_N_sf"/>
</dbReference>
<reference evidence="2 3" key="1">
    <citation type="submission" date="2023-01" db="EMBL/GenBank/DDBJ databases">
        <title>Novel diversity within Roseofilum (Cyanobacteria; Desertifilaceae) from marine benthic mats with descriptions of four novel species.</title>
        <authorList>
            <person name="Wang Y."/>
            <person name="Berthold D.E."/>
            <person name="Hu J."/>
            <person name="Lefler F.W."/>
            <person name="Laughinghouse H.D. IV."/>
        </authorList>
    </citation>
    <scope>NUCLEOTIDE SEQUENCE [LARGE SCALE GENOMIC DNA]</scope>
    <source>
        <strain evidence="2 3">BLCC-M154</strain>
    </source>
</reference>
<gene>
    <name evidence="2" type="ORF">PMG71_21630</name>
</gene>
<dbReference type="SUPFAM" id="SSF75138">
    <property type="entry name" value="HprK N-terminal domain-like"/>
    <property type="match status" value="1"/>
</dbReference>
<evidence type="ECO:0000313" key="3">
    <source>
        <dbReference type="Proteomes" id="UP001235303"/>
    </source>
</evidence>
<dbReference type="Gene3D" id="3.40.50.300">
    <property type="entry name" value="P-loop containing nucleotide triphosphate hydrolases"/>
    <property type="match status" value="1"/>
</dbReference>
<evidence type="ECO:0000259" key="1">
    <source>
        <dbReference type="Pfam" id="PF07085"/>
    </source>
</evidence>
<dbReference type="RefSeq" id="WP_283755789.1">
    <property type="nucleotide sequence ID" value="NZ_JAQOSP010000138.1"/>
</dbReference>
<dbReference type="Proteomes" id="UP001235303">
    <property type="component" value="Unassembled WGS sequence"/>
</dbReference>
<dbReference type="InterPro" id="IPR027417">
    <property type="entry name" value="P-loop_NTPase"/>
</dbReference>
<dbReference type="SUPFAM" id="SSF52540">
    <property type="entry name" value="P-loop containing nucleoside triphosphate hydrolases"/>
    <property type="match status" value="1"/>
</dbReference>
<dbReference type="InterPro" id="IPR010766">
    <property type="entry name" value="DRTGG"/>
</dbReference>
<sequence>MTDISQYLLIGSLESYSGKSATLLGIGAQLQERGLDIAYGKPLSTGNGNLMGKGMDEDGAFIAQILGLPTDRLYPTLISMDRQTIEGQLTEAVPGDPQVGFQQHYPTTPGQLVLLEGPGTLDEGRLFGLSLGQMADRLSAGIVLVIPCDVQQIIDRALSAKERLGDRLLGIIVNDITRELIEPFAQHYVPYLEAQGIPILGQLPRSNLLRSISVQELVERLEATVVCRDDRLDLMVESLRIGAMNVNSALKYFRKGENMAVVTGGDRTDIQLAALETSTQCLILTGHLSPSELIISRAEELEIPILTVDLDTLTTVEIIDNAFGTVPIHEPVKAKCISELVAAHVDLDRLLGCLS</sequence>
<proteinExistence type="predicted"/>
<dbReference type="PANTHER" id="PTHR43356">
    <property type="entry name" value="PHOSPHATE ACETYLTRANSFERASE"/>
    <property type="match status" value="1"/>
</dbReference>
<organism evidence="2 3">
    <name type="scientific">Roseofilum acuticapitatum BLCC-M154</name>
    <dbReference type="NCBI Taxonomy" id="3022444"/>
    <lineage>
        <taxon>Bacteria</taxon>
        <taxon>Bacillati</taxon>
        <taxon>Cyanobacteriota</taxon>
        <taxon>Cyanophyceae</taxon>
        <taxon>Desertifilales</taxon>
        <taxon>Desertifilaceae</taxon>
        <taxon>Roseofilum</taxon>
        <taxon>Roseofilum acuticapitatum</taxon>
    </lineage>
</organism>
<feature type="domain" description="DRTGG" evidence="1">
    <location>
        <begin position="216"/>
        <end position="321"/>
    </location>
</feature>
<comment type="caution">
    <text evidence="2">The sequence shown here is derived from an EMBL/GenBank/DDBJ whole genome shotgun (WGS) entry which is preliminary data.</text>
</comment>
<keyword evidence="3" id="KW-1185">Reference proteome</keyword>
<dbReference type="Pfam" id="PF07085">
    <property type="entry name" value="DRTGG"/>
    <property type="match status" value="1"/>
</dbReference>
<dbReference type="Gene3D" id="3.40.1390.20">
    <property type="entry name" value="HprK N-terminal domain-like"/>
    <property type="match status" value="1"/>
</dbReference>
<accession>A0ABT7AYQ5</accession>
<dbReference type="EMBL" id="JAQOSP010000138">
    <property type="protein sequence ID" value="MDJ1172036.1"/>
    <property type="molecule type" value="Genomic_DNA"/>
</dbReference>
<name>A0ABT7AYQ5_9CYAN</name>
<dbReference type="PANTHER" id="PTHR43356:SF2">
    <property type="entry name" value="PHOSPHATE ACETYLTRANSFERASE"/>
    <property type="match status" value="1"/>
</dbReference>
<dbReference type="InterPro" id="IPR050500">
    <property type="entry name" value="Phos_Acetyltrans/Butyryltrans"/>
</dbReference>
<evidence type="ECO:0000313" key="2">
    <source>
        <dbReference type="EMBL" id="MDJ1172036.1"/>
    </source>
</evidence>
<protein>
    <submittedName>
        <fullName evidence="2">Phosphotransacetylase family protein</fullName>
    </submittedName>
</protein>
<dbReference type="Pfam" id="PF13500">
    <property type="entry name" value="AAA_26"/>
    <property type="match status" value="1"/>
</dbReference>